<name>A0A975DNJ6_9GAMM</name>
<organism evidence="2 3">
    <name type="scientific">Pseudoalteromonas xiamenensis</name>
    <dbReference type="NCBI Taxonomy" id="882626"/>
    <lineage>
        <taxon>Bacteria</taxon>
        <taxon>Pseudomonadati</taxon>
        <taxon>Pseudomonadota</taxon>
        <taxon>Gammaproteobacteria</taxon>
        <taxon>Alteromonadales</taxon>
        <taxon>Pseudoalteromonadaceae</taxon>
        <taxon>Pseudoalteromonas</taxon>
    </lineage>
</organism>
<dbReference type="InterPro" id="IPR026634">
    <property type="entry name" value="TPST-like"/>
</dbReference>
<keyword evidence="3" id="KW-1185">Reference proteome</keyword>
<geneLocation type="plasmid" evidence="2 3">
    <name>unnamed5</name>
</geneLocation>
<dbReference type="RefSeq" id="WP_208845343.1">
    <property type="nucleotide sequence ID" value="NZ_CP072135.1"/>
</dbReference>
<evidence type="ECO:0000313" key="3">
    <source>
        <dbReference type="Proteomes" id="UP000664904"/>
    </source>
</evidence>
<evidence type="ECO:0000313" key="2">
    <source>
        <dbReference type="EMBL" id="QTH73671.1"/>
    </source>
</evidence>
<accession>A0A975DNJ6</accession>
<reference evidence="2" key="1">
    <citation type="submission" date="2021-03" db="EMBL/GenBank/DDBJ databases">
        <title>Complete Genome of Pseudoalteromonas xiamenensis STKMTI.2, a new potential marine bacterium producing anti-Vibrio compounds.</title>
        <authorList>
            <person name="Handayani D.P."/>
            <person name="Isnansetyo A."/>
            <person name="Istiqomah I."/>
            <person name="Jumina J."/>
        </authorList>
    </citation>
    <scope>NUCLEOTIDE SEQUENCE</scope>
    <source>
        <strain evidence="2">STKMTI.2</strain>
        <plasmid evidence="2">unnamed5</plasmid>
    </source>
</reference>
<dbReference type="SMART" id="SM00028">
    <property type="entry name" value="TPR"/>
    <property type="match status" value="4"/>
</dbReference>
<dbReference type="PANTHER" id="PTHR12788:SF10">
    <property type="entry name" value="PROTEIN-TYROSINE SULFOTRANSFERASE"/>
    <property type="match status" value="1"/>
</dbReference>
<dbReference type="InterPro" id="IPR027417">
    <property type="entry name" value="P-loop_NTPase"/>
</dbReference>
<dbReference type="InterPro" id="IPR019734">
    <property type="entry name" value="TPR_rpt"/>
</dbReference>
<dbReference type="PANTHER" id="PTHR12788">
    <property type="entry name" value="PROTEIN-TYROSINE SULFOTRANSFERASE 2"/>
    <property type="match status" value="1"/>
</dbReference>
<dbReference type="InterPro" id="IPR011990">
    <property type="entry name" value="TPR-like_helical_dom_sf"/>
</dbReference>
<dbReference type="KEGG" id="pxi:J5O05_19630"/>
<keyword evidence="1" id="KW-0808">Transferase</keyword>
<dbReference type="Proteomes" id="UP000664904">
    <property type="component" value="Plasmid unnamed5"/>
</dbReference>
<dbReference type="SUPFAM" id="SSF48452">
    <property type="entry name" value="TPR-like"/>
    <property type="match status" value="1"/>
</dbReference>
<evidence type="ECO:0000256" key="1">
    <source>
        <dbReference type="ARBA" id="ARBA00022679"/>
    </source>
</evidence>
<protein>
    <submittedName>
        <fullName evidence="2">Sulfotransferase</fullName>
    </submittedName>
</protein>
<dbReference type="SUPFAM" id="SSF52540">
    <property type="entry name" value="P-loop containing nucleoside triphosphate hydrolases"/>
    <property type="match status" value="1"/>
</dbReference>
<dbReference type="Pfam" id="PF14559">
    <property type="entry name" value="TPR_19"/>
    <property type="match status" value="1"/>
</dbReference>
<dbReference type="AlphaFoldDB" id="A0A975DNJ6"/>
<dbReference type="EMBL" id="CP072135">
    <property type="protein sequence ID" value="QTH73671.1"/>
    <property type="molecule type" value="Genomic_DNA"/>
</dbReference>
<dbReference type="Gene3D" id="1.25.40.10">
    <property type="entry name" value="Tetratricopeptide repeat domain"/>
    <property type="match status" value="1"/>
</dbReference>
<dbReference type="GO" id="GO:0008476">
    <property type="term" value="F:protein-tyrosine sulfotransferase activity"/>
    <property type="evidence" value="ECO:0007669"/>
    <property type="project" value="InterPro"/>
</dbReference>
<dbReference type="Pfam" id="PF13469">
    <property type="entry name" value="Sulfotransfer_3"/>
    <property type="match status" value="1"/>
</dbReference>
<proteinExistence type="predicted"/>
<gene>
    <name evidence="2" type="ORF">J5O05_19630</name>
</gene>
<keyword evidence="2" id="KW-0614">Plasmid</keyword>
<dbReference type="Gene3D" id="3.40.50.300">
    <property type="entry name" value="P-loop containing nucleotide triphosphate hydrolases"/>
    <property type="match status" value="1"/>
</dbReference>
<sequence>MLLLQRANELLAENKLKEAEFMFKAVLKEVPDNGPALFGLGRIAMRLEQYDHAIYFLKRACNHLPKMLDPLFALGDAFLAVGSAVDAKTVLEYTLSIAKHNAHAHYYLGQFYLNHGFISEAKNTFTAGLKCPTGPVSAFMLFELSQLDEKQNLEGHIKSLSELLSQYDNKRLEVVIHYALANCYHRSEDFKSAFLHYKLANEAQYSQCHFQTEDMLPFFDSIKSVCDSEFFKQPLDKVKATFTPVFIVGLPRTGSTLLEQMLIQHENIDSLGENTAISDKVVSYLEKRVEAPYPECLQRLSTHVLDYGREIYTNEIRNARIEAPYVINKLPSNFQSIGVIRKLFPDARFIHVTREFKANAWSVYSNYFEHDEPYFCSAKEYELYAQAEEALMTHFKQCIGRHIHTVSYETLLAEPEKTIKSTLNFLDQYYDPECMNYYKGKRLVHTLSKSQVRKPLTKAPIEAWKKYQKDFESLLSQETISS</sequence>